<organism evidence="1 2">
    <name type="scientific">Labedaea rhizosphaerae</name>
    <dbReference type="NCBI Taxonomy" id="598644"/>
    <lineage>
        <taxon>Bacteria</taxon>
        <taxon>Bacillati</taxon>
        <taxon>Actinomycetota</taxon>
        <taxon>Actinomycetes</taxon>
        <taxon>Pseudonocardiales</taxon>
        <taxon>Pseudonocardiaceae</taxon>
        <taxon>Labedaea</taxon>
    </lineage>
</organism>
<sequence>MTATEPQLATTTPDVRALQEQYRKVVIPAAAKFLQEEISANELRDLWRPYYFETFHAYDLTVEHAWRESSGSDGVIEESYPTADPKHETALAHFPVSIAHNNLDRLIEVLAVELGENTIGATKLHERKVDFAHMIDHLDELMAFLAD</sequence>
<comment type="caution">
    <text evidence="1">The sequence shown here is derived from an EMBL/GenBank/DDBJ whole genome shotgun (WGS) entry which is preliminary data.</text>
</comment>
<dbReference type="RefSeq" id="WP_133849064.1">
    <property type="nucleotide sequence ID" value="NZ_SNXZ01000002.1"/>
</dbReference>
<evidence type="ECO:0000313" key="1">
    <source>
        <dbReference type="EMBL" id="TDQ00331.1"/>
    </source>
</evidence>
<dbReference type="Proteomes" id="UP000295444">
    <property type="component" value="Unassembled WGS sequence"/>
</dbReference>
<protein>
    <submittedName>
        <fullName evidence="1">Uncharacterized protein</fullName>
    </submittedName>
</protein>
<proteinExistence type="predicted"/>
<dbReference type="OrthoDB" id="3529869at2"/>
<reference evidence="1 2" key="1">
    <citation type="submission" date="2019-03" db="EMBL/GenBank/DDBJ databases">
        <title>Genomic Encyclopedia of Type Strains, Phase IV (KMG-IV): sequencing the most valuable type-strain genomes for metagenomic binning, comparative biology and taxonomic classification.</title>
        <authorList>
            <person name="Goeker M."/>
        </authorList>
    </citation>
    <scope>NUCLEOTIDE SEQUENCE [LARGE SCALE GENOMIC DNA]</scope>
    <source>
        <strain evidence="1 2">DSM 45361</strain>
    </source>
</reference>
<keyword evidence="2" id="KW-1185">Reference proteome</keyword>
<dbReference type="AlphaFoldDB" id="A0A4V3CZM6"/>
<evidence type="ECO:0000313" key="2">
    <source>
        <dbReference type="Proteomes" id="UP000295444"/>
    </source>
</evidence>
<accession>A0A4V3CZM6</accession>
<name>A0A4V3CZM6_LABRH</name>
<dbReference type="EMBL" id="SNXZ01000002">
    <property type="protein sequence ID" value="TDQ00331.1"/>
    <property type="molecule type" value="Genomic_DNA"/>
</dbReference>
<gene>
    <name evidence="1" type="ORF">EV186_102192</name>
</gene>